<keyword evidence="3" id="KW-0378">Hydrolase</keyword>
<dbReference type="EMBL" id="CM007648">
    <property type="protein sequence ID" value="ONM19583.1"/>
    <property type="molecule type" value="Genomic_DNA"/>
</dbReference>
<evidence type="ECO:0000256" key="1">
    <source>
        <dbReference type="ARBA" id="ARBA00005234"/>
    </source>
</evidence>
<dbReference type="PaxDb" id="4577-GRMZM2G464963_P01"/>
<evidence type="ECO:0000259" key="4">
    <source>
        <dbReference type="Pfam" id="PF02902"/>
    </source>
</evidence>
<reference evidence="5" key="1">
    <citation type="submission" date="2015-12" db="EMBL/GenBank/DDBJ databases">
        <title>Update maize B73 reference genome by single molecule sequencing technologies.</title>
        <authorList>
            <consortium name="Maize Genome Sequencing Project"/>
            <person name="Ware D."/>
        </authorList>
    </citation>
    <scope>NUCLEOTIDE SEQUENCE [LARGE SCALE GENOMIC DNA]</scope>
    <source>
        <tissue evidence="5">Seedling</tissue>
    </source>
</reference>
<keyword evidence="2" id="KW-0645">Protease</keyword>
<gene>
    <name evidence="5" type="ORF">ZEAMMB73_Zm00001d004786</name>
</gene>
<protein>
    <recommendedName>
        <fullName evidence="4">Ubiquitin-like protease family profile domain-containing protein</fullName>
    </recommendedName>
</protein>
<feature type="domain" description="Ubiquitin-like protease family profile" evidence="4">
    <location>
        <begin position="77"/>
        <end position="176"/>
    </location>
</feature>
<name>A0A1D6EHI1_MAIZE</name>
<dbReference type="AlphaFoldDB" id="A0A1D6EHI1"/>
<evidence type="ECO:0000256" key="2">
    <source>
        <dbReference type="ARBA" id="ARBA00022670"/>
    </source>
</evidence>
<dbReference type="SUPFAM" id="SSF54001">
    <property type="entry name" value="Cysteine proteinases"/>
    <property type="match status" value="1"/>
</dbReference>
<dbReference type="InterPro" id="IPR003653">
    <property type="entry name" value="Peptidase_C48_C"/>
</dbReference>
<dbReference type="GO" id="GO:0008234">
    <property type="term" value="F:cysteine-type peptidase activity"/>
    <property type="evidence" value="ECO:0007669"/>
    <property type="project" value="InterPro"/>
</dbReference>
<evidence type="ECO:0000313" key="5">
    <source>
        <dbReference type="EMBL" id="ONM19583.1"/>
    </source>
</evidence>
<comment type="similarity">
    <text evidence="1">Belongs to the peptidase C48 family.</text>
</comment>
<organism evidence="5">
    <name type="scientific">Zea mays</name>
    <name type="common">Maize</name>
    <dbReference type="NCBI Taxonomy" id="4577"/>
    <lineage>
        <taxon>Eukaryota</taxon>
        <taxon>Viridiplantae</taxon>
        <taxon>Streptophyta</taxon>
        <taxon>Embryophyta</taxon>
        <taxon>Tracheophyta</taxon>
        <taxon>Spermatophyta</taxon>
        <taxon>Magnoliopsida</taxon>
        <taxon>Liliopsida</taxon>
        <taxon>Poales</taxon>
        <taxon>Poaceae</taxon>
        <taxon>PACMAD clade</taxon>
        <taxon>Panicoideae</taxon>
        <taxon>Andropogonodae</taxon>
        <taxon>Andropogoneae</taxon>
        <taxon>Tripsacinae</taxon>
        <taxon>Zea</taxon>
    </lineage>
</organism>
<dbReference type="InParanoid" id="A0A1D6EHI1"/>
<dbReference type="Pfam" id="PF02902">
    <property type="entry name" value="Peptidase_C48"/>
    <property type="match status" value="1"/>
</dbReference>
<proteinExistence type="inferred from homology"/>
<accession>A0A1D6EHI1</accession>
<dbReference type="GO" id="GO:0006508">
    <property type="term" value="P:proteolysis"/>
    <property type="evidence" value="ECO:0007669"/>
    <property type="project" value="UniProtKB-KW"/>
</dbReference>
<evidence type="ECO:0000256" key="3">
    <source>
        <dbReference type="ARBA" id="ARBA00022801"/>
    </source>
</evidence>
<dbReference type="InterPro" id="IPR038765">
    <property type="entry name" value="Papain-like_cys_pep_sf"/>
</dbReference>
<sequence>MGKLRNRGLDQQQVEVNIEYTPPPKRRLTRATTANLKSPLRTSDTRKIRKAKIQQMAPSEEEFDIGLALKYIRMCCSKEQLLRASLVFVPIVYRAHWVVCCINMVHKQIDILDPKKWEQQSDKDQFHARFCLNAQQRLSNLLTVYIDVEFPGTTKWGMPYIVTPYQRGSLDYAFFVMFMEFYNGVDQDFEIVINHIER</sequence>
<dbReference type="Gene3D" id="3.40.395.10">
    <property type="entry name" value="Adenoviral Proteinase, Chain A"/>
    <property type="match status" value="1"/>
</dbReference>